<protein>
    <submittedName>
        <fullName evidence="2">Uncharacterized protein</fullName>
    </submittedName>
</protein>
<dbReference type="Proteomes" id="UP000287651">
    <property type="component" value="Unassembled WGS sequence"/>
</dbReference>
<feature type="coiled-coil region" evidence="1">
    <location>
        <begin position="1"/>
        <end position="28"/>
    </location>
</feature>
<sequence length="127" mass="14507">MDQLRAELRSSKNRRNNLKQEVTTLSSNLHVSRRALIDQAAALLEKELKVEGPKAMTTYKASRGFKSSLENMGCISYEFRYCMTLKRYRAKHPEAEVEVDPFAECPEDGNVTMDLCQPFDDSTPTEK</sequence>
<evidence type="ECO:0000313" key="2">
    <source>
        <dbReference type="EMBL" id="RRT56188.1"/>
    </source>
</evidence>
<evidence type="ECO:0000313" key="3">
    <source>
        <dbReference type="Proteomes" id="UP000287651"/>
    </source>
</evidence>
<accession>A0A426YWV0</accession>
<comment type="caution">
    <text evidence="2">The sequence shown here is derived from an EMBL/GenBank/DDBJ whole genome shotgun (WGS) entry which is preliminary data.</text>
</comment>
<dbReference type="EMBL" id="AMZH03009740">
    <property type="protein sequence ID" value="RRT56188.1"/>
    <property type="molecule type" value="Genomic_DNA"/>
</dbReference>
<proteinExistence type="predicted"/>
<dbReference type="AlphaFoldDB" id="A0A426YWV0"/>
<organism evidence="2 3">
    <name type="scientific">Ensete ventricosum</name>
    <name type="common">Abyssinian banana</name>
    <name type="synonym">Musa ensete</name>
    <dbReference type="NCBI Taxonomy" id="4639"/>
    <lineage>
        <taxon>Eukaryota</taxon>
        <taxon>Viridiplantae</taxon>
        <taxon>Streptophyta</taxon>
        <taxon>Embryophyta</taxon>
        <taxon>Tracheophyta</taxon>
        <taxon>Spermatophyta</taxon>
        <taxon>Magnoliopsida</taxon>
        <taxon>Liliopsida</taxon>
        <taxon>Zingiberales</taxon>
        <taxon>Musaceae</taxon>
        <taxon>Ensete</taxon>
    </lineage>
</organism>
<reference evidence="2 3" key="1">
    <citation type="journal article" date="2014" name="Agronomy (Basel)">
        <title>A Draft Genome Sequence for Ensete ventricosum, the Drought-Tolerant Tree Against Hunger.</title>
        <authorList>
            <person name="Harrison J."/>
            <person name="Moore K.A."/>
            <person name="Paszkiewicz K."/>
            <person name="Jones T."/>
            <person name="Grant M."/>
            <person name="Ambacheew D."/>
            <person name="Muzemil S."/>
            <person name="Studholme D.J."/>
        </authorList>
    </citation>
    <scope>NUCLEOTIDE SEQUENCE [LARGE SCALE GENOMIC DNA]</scope>
</reference>
<keyword evidence="1" id="KW-0175">Coiled coil</keyword>
<gene>
    <name evidence="2" type="ORF">B296_00029839</name>
</gene>
<evidence type="ECO:0000256" key="1">
    <source>
        <dbReference type="SAM" id="Coils"/>
    </source>
</evidence>
<name>A0A426YWV0_ENSVE</name>